<dbReference type="RefSeq" id="WP_157093509.1">
    <property type="nucleotide sequence ID" value="NZ_LXEU01000015.1"/>
</dbReference>
<evidence type="ECO:0000313" key="2">
    <source>
        <dbReference type="EMBL" id="OAT55736.1"/>
    </source>
</evidence>
<dbReference type="PATRIC" id="fig|1354264.4.peg.787"/>
<comment type="caution">
    <text evidence="2">The sequence shown here is derived from an EMBL/GenBank/DDBJ whole genome shotgun (WGS) entry which is preliminary data.</text>
</comment>
<accession>A0A1B7K6F6</accession>
<name>A0A1B7K6F6_9ENTR</name>
<keyword evidence="3" id="KW-1185">Reference proteome</keyword>
<gene>
    <name evidence="2" type="ORF">M989_00757</name>
</gene>
<keyword evidence="1" id="KW-1133">Transmembrane helix</keyword>
<proteinExistence type="predicted"/>
<dbReference type="AlphaFoldDB" id="A0A1B7K6F6"/>
<keyword evidence="1" id="KW-0812">Transmembrane</keyword>
<evidence type="ECO:0000313" key="3">
    <source>
        <dbReference type="Proteomes" id="UP000078386"/>
    </source>
</evidence>
<dbReference type="EMBL" id="LXEU01000015">
    <property type="protein sequence ID" value="OAT55736.1"/>
    <property type="molecule type" value="Genomic_DNA"/>
</dbReference>
<protein>
    <submittedName>
        <fullName evidence="2">Uncharacterized protein</fullName>
    </submittedName>
</protein>
<dbReference type="Proteomes" id="UP000078386">
    <property type="component" value="Unassembled WGS sequence"/>
</dbReference>
<sequence length="279" mass="30985">MAYKTKAAMPGRYLSKMFISIYNILCIHNEIGSMIFMYPPYAQTNVPNIVKPTPMTSAFISSRTSMRAFEIFSSLILLDSSGLSGGPVTPLRELISASRLDSFFKVVNFIVYSNPNTEMIAPELANKFMSLRYCPNKKLAPQNTINRISDVFAPSILKKMVLNFFIANYLNIISVIQFFGSIPRLRNSALPNSFSQLLVLVFSACASSSNCLRSSAGMRIGSIGDLPPPLGCLSRDIDMYMPIGLWLTQIGIYNNMCESIKTTPRSARNTYRASNQTVS</sequence>
<organism evidence="2 3">
    <name type="scientific">Kluyvera georgiana ATCC 51603</name>
    <dbReference type="NCBI Taxonomy" id="1354264"/>
    <lineage>
        <taxon>Bacteria</taxon>
        <taxon>Pseudomonadati</taxon>
        <taxon>Pseudomonadota</taxon>
        <taxon>Gammaproteobacteria</taxon>
        <taxon>Enterobacterales</taxon>
        <taxon>Enterobacteriaceae</taxon>
        <taxon>Kluyvera</taxon>
    </lineage>
</organism>
<evidence type="ECO:0000256" key="1">
    <source>
        <dbReference type="SAM" id="Phobius"/>
    </source>
</evidence>
<feature type="transmembrane region" description="Helical" evidence="1">
    <location>
        <begin position="161"/>
        <end position="182"/>
    </location>
</feature>
<reference evidence="2 3" key="1">
    <citation type="submission" date="2016-04" db="EMBL/GenBank/DDBJ databases">
        <title>ATOL: Assembling a taxonomically balanced genome-scale reconstruction of the evolutionary history of the Enterobacteriaceae.</title>
        <authorList>
            <person name="Plunkett G.III."/>
            <person name="Neeno-Eckwall E.C."/>
            <person name="Glasner J.D."/>
            <person name="Perna N.T."/>
        </authorList>
    </citation>
    <scope>NUCLEOTIDE SEQUENCE [LARGE SCALE GENOMIC DNA]</scope>
    <source>
        <strain evidence="2 3">ATCC 51603</strain>
    </source>
</reference>
<keyword evidence="1" id="KW-0472">Membrane</keyword>